<dbReference type="EMBL" id="JAARSH010000018">
    <property type="protein sequence ID" value="MBC1618012.1"/>
    <property type="molecule type" value="Genomic_DNA"/>
</dbReference>
<dbReference type="Proteomes" id="UP000532866">
    <property type="component" value="Unassembled WGS sequence"/>
</dbReference>
<dbReference type="Proteomes" id="UP000574104">
    <property type="component" value="Unassembled WGS sequence"/>
</dbReference>
<dbReference type="EMBL" id="JAAROL010000011">
    <property type="protein sequence ID" value="MBC1333508.1"/>
    <property type="molecule type" value="Genomic_DNA"/>
</dbReference>
<organism evidence="2 4">
    <name type="scientific">Listeria booriae</name>
    <dbReference type="NCBI Taxonomy" id="1552123"/>
    <lineage>
        <taxon>Bacteria</taxon>
        <taxon>Bacillati</taxon>
        <taxon>Bacillota</taxon>
        <taxon>Bacilli</taxon>
        <taxon>Bacillales</taxon>
        <taxon>Listeriaceae</taxon>
        <taxon>Listeria</taxon>
    </lineage>
</organism>
<feature type="region of interest" description="Disordered" evidence="1">
    <location>
        <begin position="1"/>
        <end position="48"/>
    </location>
</feature>
<evidence type="ECO:0000313" key="5">
    <source>
        <dbReference type="Proteomes" id="UP000574104"/>
    </source>
</evidence>
<evidence type="ECO:0000313" key="3">
    <source>
        <dbReference type="EMBL" id="MBC1618012.1"/>
    </source>
</evidence>
<dbReference type="RefSeq" id="WP_185375211.1">
    <property type="nucleotide sequence ID" value="NZ_JAAROL010000011.1"/>
</dbReference>
<evidence type="ECO:0000313" key="4">
    <source>
        <dbReference type="Proteomes" id="UP000532866"/>
    </source>
</evidence>
<evidence type="ECO:0008006" key="6">
    <source>
        <dbReference type="Google" id="ProtNLM"/>
    </source>
</evidence>
<proteinExistence type="predicted"/>
<comment type="caution">
    <text evidence="2">The sequence shown here is derived from an EMBL/GenBank/DDBJ whole genome shotgun (WGS) entry which is preliminary data.</text>
</comment>
<gene>
    <name evidence="2" type="ORF">HB759_16300</name>
    <name evidence="3" type="ORF">HB904_17680</name>
</gene>
<dbReference type="AlphaFoldDB" id="A0A7X0WGN4"/>
<evidence type="ECO:0000313" key="2">
    <source>
        <dbReference type="EMBL" id="MBC1333508.1"/>
    </source>
</evidence>
<protein>
    <recommendedName>
        <fullName evidence="6">Replication-associated protein</fullName>
    </recommendedName>
</protein>
<reference evidence="4 5" key="1">
    <citation type="submission" date="2020-03" db="EMBL/GenBank/DDBJ databases">
        <title>Soil Listeria distribution.</title>
        <authorList>
            <person name="Liao J."/>
            <person name="Wiedmann M."/>
        </authorList>
    </citation>
    <scope>NUCLEOTIDE SEQUENCE [LARGE SCALE GENOMIC DNA]</scope>
    <source>
        <strain evidence="3 5">FSL L7-1299</strain>
        <strain evidence="2 4">FSL L7-1833</strain>
    </source>
</reference>
<evidence type="ECO:0000256" key="1">
    <source>
        <dbReference type="SAM" id="MobiDB-lite"/>
    </source>
</evidence>
<sequence>MSEKKPGFFNKDDGSKRKPNGNVLDLSYKPTVEPRNPDKPQDVSSSIYVPKNDARKTMRVPEEQFFEFMALLEVSEYSYTYELLGEMINSRMNDLDSADMRLYNGALESIKRTEMKKKQRKK</sequence>
<name>A0A7X0WGN4_9LIST</name>
<accession>A0A7X0WGN4</accession>
<feature type="compositionally biased region" description="Basic and acidic residues" evidence="1">
    <location>
        <begin position="1"/>
        <end position="16"/>
    </location>
</feature>